<protein>
    <submittedName>
        <fullName evidence="2">Uncharacterized protein</fullName>
    </submittedName>
</protein>
<sequence>MIVIQYLFHPLPLNKYSNPSSLAIPTHPPYQTLLLLTNFPFPFPPASTTNPLTSSTPTKYSSLLPLSDRPPVNDDGAGTAYVPYTISLTKLLCAASAAVSFSALILRADAVAEASFVNHTGVAPPPHPLPVSYVYAALRQ</sequence>
<comment type="caution">
    <text evidence="2">The sequence shown here is derived from an EMBL/GenBank/DDBJ whole genome shotgun (WGS) entry which is preliminary data.</text>
</comment>
<evidence type="ECO:0000313" key="3">
    <source>
        <dbReference type="Proteomes" id="UP000249757"/>
    </source>
</evidence>
<feature type="region of interest" description="Disordered" evidence="1">
    <location>
        <begin position="49"/>
        <end position="68"/>
    </location>
</feature>
<evidence type="ECO:0000313" key="2">
    <source>
        <dbReference type="EMBL" id="KAI1518598.1"/>
    </source>
</evidence>
<gene>
    <name evidence="2" type="ORF">Ptr86124_001726</name>
</gene>
<dbReference type="Proteomes" id="UP000249757">
    <property type="component" value="Unassembled WGS sequence"/>
</dbReference>
<organism evidence="2 3">
    <name type="scientific">Pyrenophora tritici-repentis</name>
    <dbReference type="NCBI Taxonomy" id="45151"/>
    <lineage>
        <taxon>Eukaryota</taxon>
        <taxon>Fungi</taxon>
        <taxon>Dikarya</taxon>
        <taxon>Ascomycota</taxon>
        <taxon>Pezizomycotina</taxon>
        <taxon>Dothideomycetes</taxon>
        <taxon>Pleosporomycetidae</taxon>
        <taxon>Pleosporales</taxon>
        <taxon>Pleosporineae</taxon>
        <taxon>Pleosporaceae</taxon>
        <taxon>Pyrenophora</taxon>
    </lineage>
</organism>
<evidence type="ECO:0000256" key="1">
    <source>
        <dbReference type="SAM" id="MobiDB-lite"/>
    </source>
</evidence>
<proteinExistence type="predicted"/>
<name>A0A2W1E028_9PLEO</name>
<dbReference type="EMBL" id="NRDI02000002">
    <property type="protein sequence ID" value="KAI1518598.1"/>
    <property type="molecule type" value="Genomic_DNA"/>
</dbReference>
<accession>A0A2W1E028</accession>
<dbReference type="AlphaFoldDB" id="A0A2W1E028"/>
<reference evidence="3" key="1">
    <citation type="journal article" date="2022" name="Microb. Genom.">
        <title>A global pangenome for the wheat fungal pathogen Pyrenophora tritici-repentis and prediction of effector protein structural homology.</title>
        <authorList>
            <person name="Moolhuijzen P.M."/>
            <person name="See P.T."/>
            <person name="Shi G."/>
            <person name="Powell H.R."/>
            <person name="Cockram J."/>
            <person name="Jorgensen L.N."/>
            <person name="Benslimane H."/>
            <person name="Strelkov S.E."/>
            <person name="Turner J."/>
            <person name="Liu Z."/>
            <person name="Moffat C.S."/>
        </authorList>
    </citation>
    <scope>NUCLEOTIDE SEQUENCE [LARGE SCALE GENOMIC DNA]</scope>
</reference>
<feature type="compositionally biased region" description="Low complexity" evidence="1">
    <location>
        <begin position="49"/>
        <end position="58"/>
    </location>
</feature>
<keyword evidence="3" id="KW-1185">Reference proteome</keyword>